<keyword evidence="2" id="KW-1185">Reference proteome</keyword>
<dbReference type="RefSeq" id="WP_011175737.1">
    <property type="nucleotide sequence ID" value="NC_005861.2"/>
</dbReference>
<organism evidence="1 2">
    <name type="scientific">Protochlamydia amoebophila (strain UWE25)</name>
    <dbReference type="NCBI Taxonomy" id="264201"/>
    <lineage>
        <taxon>Bacteria</taxon>
        <taxon>Pseudomonadati</taxon>
        <taxon>Chlamydiota</taxon>
        <taxon>Chlamydiia</taxon>
        <taxon>Parachlamydiales</taxon>
        <taxon>Parachlamydiaceae</taxon>
        <taxon>Candidatus Protochlamydia</taxon>
    </lineage>
</organism>
<accession>Q6MBY8</accession>
<reference evidence="1 2" key="1">
    <citation type="journal article" date="2004" name="Science">
        <title>Illuminating the evolutionary history of chlamydiae.</title>
        <authorList>
            <person name="Horn M."/>
            <person name="Collingro A."/>
            <person name="Schmitz-Esser S."/>
            <person name="Beier C.L."/>
            <person name="Purkhold U."/>
            <person name="Fartmann B."/>
            <person name="Brandt P."/>
            <person name="Nyakatura G.J."/>
            <person name="Droege M."/>
            <person name="Frishman D."/>
            <person name="Rattei T."/>
            <person name="Mewes H."/>
            <person name="Wagner M."/>
        </authorList>
    </citation>
    <scope>NUCLEOTIDE SEQUENCE [LARGE SCALE GENOMIC DNA]</scope>
    <source>
        <strain evidence="1 2">UWE25</strain>
    </source>
</reference>
<dbReference type="Proteomes" id="UP000000529">
    <property type="component" value="Chromosome"/>
</dbReference>
<sequence length="139" mass="14868">MSMQSIYHSTSNTISNYASHIPENTAKAAVISGAFNFAVGFLILNNEKASSLRGAIAITATLIHGAISPLFQKFGNNRQELSFVGEALRTSISYAGSFALAASLGYRFPLKSISLVVAANLFPKLFASSRTDYAHSLFV</sequence>
<protein>
    <submittedName>
        <fullName evidence="1">Uncharacterized protein</fullName>
    </submittedName>
</protein>
<dbReference type="KEGG" id="pcu:PC_RS05720"/>
<evidence type="ECO:0000313" key="1">
    <source>
        <dbReference type="EMBL" id="CAF23911.1"/>
    </source>
</evidence>
<evidence type="ECO:0000313" key="2">
    <source>
        <dbReference type="Proteomes" id="UP000000529"/>
    </source>
</evidence>
<name>Q6MBY8_PARUW</name>
<dbReference type="HOGENOM" id="CLU_1843211_0_0_0"/>
<gene>
    <name evidence="1" type="ORF">PC_RS05720</name>
</gene>
<dbReference type="EMBL" id="BX908798">
    <property type="protein sequence ID" value="CAF23911.1"/>
    <property type="molecule type" value="Genomic_DNA"/>
</dbReference>
<dbReference type="AlphaFoldDB" id="Q6MBY8"/>
<dbReference type="OrthoDB" id="23262at2"/>
<proteinExistence type="predicted"/>